<name>A0A4Y7QNC3_9AGAM</name>
<accession>A0A4Y7QNC3</accession>
<feature type="region of interest" description="Disordered" evidence="1">
    <location>
        <begin position="80"/>
        <end position="113"/>
    </location>
</feature>
<organism evidence="2 3">
    <name type="scientific">Rickenella mellea</name>
    <dbReference type="NCBI Taxonomy" id="50990"/>
    <lineage>
        <taxon>Eukaryota</taxon>
        <taxon>Fungi</taxon>
        <taxon>Dikarya</taxon>
        <taxon>Basidiomycota</taxon>
        <taxon>Agaricomycotina</taxon>
        <taxon>Agaricomycetes</taxon>
        <taxon>Hymenochaetales</taxon>
        <taxon>Rickenellaceae</taxon>
        <taxon>Rickenella</taxon>
    </lineage>
</organism>
<dbReference type="InterPro" id="IPR006886">
    <property type="entry name" value="RNA_pol_III_Rpc5"/>
</dbReference>
<dbReference type="GO" id="GO:0005666">
    <property type="term" value="C:RNA polymerase III complex"/>
    <property type="evidence" value="ECO:0007669"/>
    <property type="project" value="TreeGrafter"/>
</dbReference>
<keyword evidence="3" id="KW-1185">Reference proteome</keyword>
<dbReference type="PANTHER" id="PTHR12069:SF0">
    <property type="entry name" value="DNA-DIRECTED RNA POLYMERASE III SUBUNIT RPC5"/>
    <property type="match status" value="1"/>
</dbReference>
<dbReference type="PANTHER" id="PTHR12069">
    <property type="entry name" value="DNA-DIRECTED RNA POLYMERASES III 80 KDA POLYPEPTIDE RNA POLYMERASE III SUBUNIT 5"/>
    <property type="match status" value="1"/>
</dbReference>
<proteinExistence type="predicted"/>
<dbReference type="AlphaFoldDB" id="A0A4Y7QNC3"/>
<evidence type="ECO:0000313" key="3">
    <source>
        <dbReference type="Proteomes" id="UP000294933"/>
    </source>
</evidence>
<protein>
    <recommendedName>
        <fullName evidence="4">DNA-directed RNA polymerase III subunit Rpc5</fullName>
    </recommendedName>
</protein>
<feature type="compositionally biased region" description="Basic and acidic residues" evidence="1">
    <location>
        <begin position="93"/>
        <end position="113"/>
    </location>
</feature>
<dbReference type="VEuPathDB" id="FungiDB:BD410DRAFT_780909"/>
<gene>
    <name evidence="2" type="ORF">BD410DRAFT_780909</name>
</gene>
<reference evidence="2 3" key="1">
    <citation type="submission" date="2018-06" db="EMBL/GenBank/DDBJ databases">
        <title>A transcriptomic atlas of mushroom development highlights an independent origin of complex multicellularity.</title>
        <authorList>
            <consortium name="DOE Joint Genome Institute"/>
            <person name="Krizsan K."/>
            <person name="Almasi E."/>
            <person name="Merenyi Z."/>
            <person name="Sahu N."/>
            <person name="Viragh M."/>
            <person name="Koszo T."/>
            <person name="Mondo S."/>
            <person name="Kiss B."/>
            <person name="Balint B."/>
            <person name="Kues U."/>
            <person name="Barry K."/>
            <person name="Hegedus J.C."/>
            <person name="Henrissat B."/>
            <person name="Johnson J."/>
            <person name="Lipzen A."/>
            <person name="Ohm R."/>
            <person name="Nagy I."/>
            <person name="Pangilinan J."/>
            <person name="Yan J."/>
            <person name="Xiong Y."/>
            <person name="Grigoriev I.V."/>
            <person name="Hibbett D.S."/>
            <person name="Nagy L.G."/>
        </authorList>
    </citation>
    <scope>NUCLEOTIDE SEQUENCE [LARGE SCALE GENOMIC DNA]</scope>
    <source>
        <strain evidence="2 3">SZMC22713</strain>
    </source>
</reference>
<evidence type="ECO:0000256" key="1">
    <source>
        <dbReference type="SAM" id="MobiDB-lite"/>
    </source>
</evidence>
<dbReference type="Proteomes" id="UP000294933">
    <property type="component" value="Unassembled WGS sequence"/>
</dbReference>
<evidence type="ECO:0000313" key="2">
    <source>
        <dbReference type="EMBL" id="TDL28410.1"/>
    </source>
</evidence>
<feature type="compositionally biased region" description="Acidic residues" evidence="1">
    <location>
        <begin position="169"/>
        <end position="181"/>
    </location>
</feature>
<feature type="region of interest" description="Disordered" evidence="1">
    <location>
        <begin position="160"/>
        <end position="201"/>
    </location>
</feature>
<dbReference type="GO" id="GO:0042797">
    <property type="term" value="P:tRNA transcription by RNA polymerase III"/>
    <property type="evidence" value="ECO:0007669"/>
    <property type="project" value="TreeGrafter"/>
</dbReference>
<dbReference type="STRING" id="50990.A0A4Y7QNC3"/>
<dbReference type="OrthoDB" id="340681at2759"/>
<sequence>MSDEDRLVSVIPIHYSNALSPNIHIHQFPLLTRPLQVPPSALASGKSIRARVKSKSSRIEVHVPVDTRPEVYNRDKGIELGQARAQDDQENSQEPKKPKSKEPVEHRFNEVRLRSEQVPHRGVYMLGVLRDGRLHLHPVSQIHQLRPSLTYLDVLMRKTTKRSRTGDGSDSESDEAPLDPDEPARPPSPKKEKKPPGDSKEVTVAVRKAEEKGAQYVQGGISGVRREMLQIVRDEEEEKWQDVDYCDGETHEAMDAFEAVFSKTEDQLETKSSLSDYLRDIKGL</sequence>
<dbReference type="Pfam" id="PF04801">
    <property type="entry name" value="RPC5"/>
    <property type="match status" value="1"/>
</dbReference>
<feature type="non-terminal residue" evidence="2">
    <location>
        <position position="1"/>
    </location>
</feature>
<dbReference type="EMBL" id="ML170157">
    <property type="protein sequence ID" value="TDL28410.1"/>
    <property type="molecule type" value="Genomic_DNA"/>
</dbReference>
<evidence type="ECO:0008006" key="4">
    <source>
        <dbReference type="Google" id="ProtNLM"/>
    </source>
</evidence>